<feature type="transmembrane region" description="Helical" evidence="1">
    <location>
        <begin position="57"/>
        <end position="77"/>
    </location>
</feature>
<gene>
    <name evidence="2" type="ORF">EV197_2171</name>
</gene>
<keyword evidence="1" id="KW-1133">Transmembrane helix</keyword>
<dbReference type="EMBL" id="SGXE01000002">
    <property type="protein sequence ID" value="RZS93591.1"/>
    <property type="molecule type" value="Genomic_DNA"/>
</dbReference>
<proteinExistence type="predicted"/>
<organism evidence="2 3">
    <name type="scientific">Aquimarina brevivitae</name>
    <dbReference type="NCBI Taxonomy" id="323412"/>
    <lineage>
        <taxon>Bacteria</taxon>
        <taxon>Pseudomonadati</taxon>
        <taxon>Bacteroidota</taxon>
        <taxon>Flavobacteriia</taxon>
        <taxon>Flavobacteriales</taxon>
        <taxon>Flavobacteriaceae</taxon>
        <taxon>Aquimarina</taxon>
    </lineage>
</organism>
<evidence type="ECO:0000313" key="2">
    <source>
        <dbReference type="EMBL" id="RZS93591.1"/>
    </source>
</evidence>
<sequence length="171" mass="20141">MESFNFYKSIYDRELNRRMDLDKSINIPITILTLIIGLNSIYTDREFFEDFFCELEVVQVMIITIGITILISAFFLIKSYNNLFKGFAYRNLALTKDIREFETKQIPDYNSQVSEEDKLTFETELIERLITVTDNHTTFNDQRSLDLYRAKTFLIVSLILTGIQLVIVTFK</sequence>
<evidence type="ECO:0000313" key="3">
    <source>
        <dbReference type="Proteomes" id="UP000292262"/>
    </source>
</evidence>
<evidence type="ECO:0008006" key="4">
    <source>
        <dbReference type="Google" id="ProtNLM"/>
    </source>
</evidence>
<reference evidence="2 3" key="1">
    <citation type="submission" date="2019-02" db="EMBL/GenBank/DDBJ databases">
        <title>Genomic Encyclopedia of Type Strains, Phase IV (KMG-IV): sequencing the most valuable type-strain genomes for metagenomic binning, comparative biology and taxonomic classification.</title>
        <authorList>
            <person name="Goeker M."/>
        </authorList>
    </citation>
    <scope>NUCLEOTIDE SEQUENCE [LARGE SCALE GENOMIC DNA]</scope>
    <source>
        <strain evidence="2 3">DSM 17196</strain>
    </source>
</reference>
<keyword evidence="3" id="KW-1185">Reference proteome</keyword>
<dbReference type="AlphaFoldDB" id="A0A4Q7P192"/>
<protein>
    <recommendedName>
        <fullName evidence="4">SMODS and SLOG-associating 2TM effector domain-containing protein</fullName>
    </recommendedName>
</protein>
<comment type="caution">
    <text evidence="2">The sequence shown here is derived from an EMBL/GenBank/DDBJ whole genome shotgun (WGS) entry which is preliminary data.</text>
</comment>
<keyword evidence="1" id="KW-0472">Membrane</keyword>
<feature type="transmembrane region" description="Helical" evidence="1">
    <location>
        <begin position="25"/>
        <end position="42"/>
    </location>
</feature>
<dbReference type="Proteomes" id="UP000292262">
    <property type="component" value="Unassembled WGS sequence"/>
</dbReference>
<feature type="transmembrane region" description="Helical" evidence="1">
    <location>
        <begin position="152"/>
        <end position="170"/>
    </location>
</feature>
<name>A0A4Q7P192_9FLAO</name>
<evidence type="ECO:0000256" key="1">
    <source>
        <dbReference type="SAM" id="Phobius"/>
    </source>
</evidence>
<keyword evidence="1" id="KW-0812">Transmembrane</keyword>
<accession>A0A4Q7P192</accession>